<feature type="compositionally biased region" description="Polar residues" evidence="1">
    <location>
        <begin position="121"/>
        <end position="137"/>
    </location>
</feature>
<dbReference type="Proteomes" id="UP001152561">
    <property type="component" value="Unassembled WGS sequence"/>
</dbReference>
<dbReference type="AlphaFoldDB" id="A0A9Q1L231"/>
<feature type="compositionally biased region" description="Acidic residues" evidence="1">
    <location>
        <begin position="171"/>
        <end position="187"/>
    </location>
</feature>
<feature type="compositionally biased region" description="Polar residues" evidence="1">
    <location>
        <begin position="85"/>
        <end position="104"/>
    </location>
</feature>
<feature type="compositionally biased region" description="Basic and acidic residues" evidence="1">
    <location>
        <begin position="73"/>
        <end position="84"/>
    </location>
</feature>
<feature type="region of interest" description="Disordered" evidence="1">
    <location>
        <begin position="1"/>
        <end position="205"/>
    </location>
</feature>
<feature type="compositionally biased region" description="Basic and acidic residues" evidence="1">
    <location>
        <begin position="109"/>
        <end position="120"/>
    </location>
</feature>
<protein>
    <submittedName>
        <fullName evidence="2">Uncharacterized protein</fullName>
    </submittedName>
</protein>
<name>A0A9Q1L231_9SOLA</name>
<keyword evidence="3" id="KW-1185">Reference proteome</keyword>
<dbReference type="OrthoDB" id="10523439at2759"/>
<accession>A0A9Q1L231</accession>
<proteinExistence type="predicted"/>
<feature type="compositionally biased region" description="Basic and acidic residues" evidence="1">
    <location>
        <begin position="139"/>
        <end position="156"/>
    </location>
</feature>
<organism evidence="2 3">
    <name type="scientific">Anisodus acutangulus</name>
    <dbReference type="NCBI Taxonomy" id="402998"/>
    <lineage>
        <taxon>Eukaryota</taxon>
        <taxon>Viridiplantae</taxon>
        <taxon>Streptophyta</taxon>
        <taxon>Embryophyta</taxon>
        <taxon>Tracheophyta</taxon>
        <taxon>Spermatophyta</taxon>
        <taxon>Magnoliopsida</taxon>
        <taxon>eudicotyledons</taxon>
        <taxon>Gunneridae</taxon>
        <taxon>Pentapetalae</taxon>
        <taxon>asterids</taxon>
        <taxon>lamiids</taxon>
        <taxon>Solanales</taxon>
        <taxon>Solanaceae</taxon>
        <taxon>Solanoideae</taxon>
        <taxon>Hyoscyameae</taxon>
        <taxon>Anisodus</taxon>
    </lineage>
</organism>
<dbReference type="EMBL" id="JAJAGQ010000023">
    <property type="protein sequence ID" value="KAJ8527832.1"/>
    <property type="molecule type" value="Genomic_DNA"/>
</dbReference>
<evidence type="ECO:0000256" key="1">
    <source>
        <dbReference type="SAM" id="MobiDB-lite"/>
    </source>
</evidence>
<reference evidence="3" key="1">
    <citation type="journal article" date="2023" name="Proc. Natl. Acad. Sci. U.S.A.">
        <title>Genomic and structural basis for evolution of tropane alkaloid biosynthesis.</title>
        <authorList>
            <person name="Wanga Y.-J."/>
            <person name="Taina T."/>
            <person name="Yua J.-Y."/>
            <person name="Lia J."/>
            <person name="Xua B."/>
            <person name="Chenc J."/>
            <person name="D'Auriad J.C."/>
            <person name="Huanga J.-P."/>
            <person name="Huanga S.-X."/>
        </authorList>
    </citation>
    <scope>NUCLEOTIDE SEQUENCE [LARGE SCALE GENOMIC DNA]</scope>
    <source>
        <strain evidence="3">cv. KIB-2019</strain>
    </source>
</reference>
<sequence>MTYKTQQFTDLEEKFGNQISSIPEKKPDIRRQKMQDDSSDLDDAPPRKTLPNPKKSAGTEKSIREGMISETNKITEKGQEREANNPESDMSWSSQEVPTKTAASKVNRVSKDARNKKPDETTQSQDEAAYQKPNSIAQAEEKNNTVFRDTEQRLAGDLKSSSTHVKTAEMALEDNNLDTENDMETDEDHTKSSAANLDEEGKDMD</sequence>
<comment type="caution">
    <text evidence="2">The sequence shown here is derived from an EMBL/GenBank/DDBJ whole genome shotgun (WGS) entry which is preliminary data.</text>
</comment>
<feature type="compositionally biased region" description="Basic and acidic residues" evidence="1">
    <location>
        <begin position="23"/>
        <end position="36"/>
    </location>
</feature>
<evidence type="ECO:0000313" key="2">
    <source>
        <dbReference type="EMBL" id="KAJ8527832.1"/>
    </source>
</evidence>
<evidence type="ECO:0000313" key="3">
    <source>
        <dbReference type="Proteomes" id="UP001152561"/>
    </source>
</evidence>
<gene>
    <name evidence="2" type="ORF">K7X08_015283</name>
</gene>